<evidence type="ECO:0000259" key="10">
    <source>
        <dbReference type="PROSITE" id="PS50928"/>
    </source>
</evidence>
<evidence type="ECO:0000256" key="8">
    <source>
        <dbReference type="RuleBase" id="RU363032"/>
    </source>
</evidence>
<feature type="domain" description="ABC transmembrane type-1" evidence="10">
    <location>
        <begin position="91"/>
        <end position="278"/>
    </location>
</feature>
<dbReference type="RefSeq" id="WP_259486799.1">
    <property type="nucleotide sequence ID" value="NZ_JANTEZ010000004.1"/>
</dbReference>
<sequence length="321" mass="33658">MGAMSAREVSARGVGPRTVRARDRSGVHPGPSTATRWVIVAVIGLLFLVPIASMLEFTLRGGLGGGYTLDRWAAVFGGGLTGEYKPIVTGLTNSLVLALVTVLVMLVLLVPTMVLVRISFPKLQRVLEFVCLLPITIPAIVLVVGLAPVYSVVARMFGSGVWTLAFAYGVIVLPYAYRSIQANLQAVDVVTLSEAARSLGAGWPTILFRIVVPNIRRGLLAAAFIAVAVVLGEYTIAALLNRVNLQTALVVVSKADPYIAVIIALLALVFAFVLLVAIGRIGGGPGSRRRRTAPPAAPAVPTTPLAPAADADEPAQEAAVR</sequence>
<dbReference type="SUPFAM" id="SSF161098">
    <property type="entry name" value="MetI-like"/>
    <property type="match status" value="1"/>
</dbReference>
<comment type="similarity">
    <text evidence="8">Belongs to the binding-protein-dependent transport system permease family.</text>
</comment>
<dbReference type="EMBL" id="JANTEZ010000004">
    <property type="protein sequence ID" value="MCS5715300.1"/>
    <property type="molecule type" value="Genomic_DNA"/>
</dbReference>
<feature type="transmembrane region" description="Helical" evidence="8">
    <location>
        <begin position="259"/>
        <end position="281"/>
    </location>
</feature>
<accession>A0ABT2GGF9</accession>
<feature type="region of interest" description="Disordered" evidence="9">
    <location>
        <begin position="1"/>
        <end position="30"/>
    </location>
</feature>
<dbReference type="Pfam" id="PF00528">
    <property type="entry name" value="BPD_transp_1"/>
    <property type="match status" value="1"/>
</dbReference>
<evidence type="ECO:0000256" key="7">
    <source>
        <dbReference type="ARBA" id="ARBA00023136"/>
    </source>
</evidence>
<feature type="transmembrane region" description="Helical" evidence="8">
    <location>
        <begin position="95"/>
        <end position="114"/>
    </location>
</feature>
<dbReference type="PANTHER" id="PTHR43357">
    <property type="entry name" value="INNER MEMBRANE ABC TRANSPORTER PERMEASE PROTEIN YDCV"/>
    <property type="match status" value="1"/>
</dbReference>
<feature type="transmembrane region" description="Helical" evidence="8">
    <location>
        <begin position="156"/>
        <end position="177"/>
    </location>
</feature>
<keyword evidence="6 8" id="KW-1133">Transmembrane helix</keyword>
<dbReference type="Proteomes" id="UP001165580">
    <property type="component" value="Unassembled WGS sequence"/>
</dbReference>
<keyword evidence="7 8" id="KW-0472">Membrane</keyword>
<dbReference type="InterPro" id="IPR000515">
    <property type="entry name" value="MetI-like"/>
</dbReference>
<evidence type="ECO:0000256" key="4">
    <source>
        <dbReference type="ARBA" id="ARBA00022519"/>
    </source>
</evidence>
<feature type="transmembrane region" description="Helical" evidence="8">
    <location>
        <begin position="219"/>
        <end position="239"/>
    </location>
</feature>
<dbReference type="PROSITE" id="PS50928">
    <property type="entry name" value="ABC_TM1"/>
    <property type="match status" value="1"/>
</dbReference>
<evidence type="ECO:0000256" key="3">
    <source>
        <dbReference type="ARBA" id="ARBA00022475"/>
    </source>
</evidence>
<evidence type="ECO:0000313" key="11">
    <source>
        <dbReference type="EMBL" id="MCS5715300.1"/>
    </source>
</evidence>
<reference evidence="11" key="1">
    <citation type="submission" date="2022-08" db="EMBL/GenBank/DDBJ databases">
        <authorList>
            <person name="Deng Y."/>
            <person name="Han X.-F."/>
            <person name="Zhang Y.-Q."/>
        </authorList>
    </citation>
    <scope>NUCLEOTIDE SEQUENCE</scope>
    <source>
        <strain evidence="11">CPCC 205716</strain>
    </source>
</reference>
<proteinExistence type="inferred from homology"/>
<keyword evidence="2 8" id="KW-0813">Transport</keyword>
<keyword evidence="3" id="KW-1003">Cell membrane</keyword>
<keyword evidence="12" id="KW-1185">Reference proteome</keyword>
<gene>
    <name evidence="11" type="ORF">NVV95_12155</name>
</gene>
<evidence type="ECO:0000256" key="5">
    <source>
        <dbReference type="ARBA" id="ARBA00022692"/>
    </source>
</evidence>
<dbReference type="PANTHER" id="PTHR43357:SF4">
    <property type="entry name" value="INNER MEMBRANE ABC TRANSPORTER PERMEASE PROTEIN YDCV"/>
    <property type="match status" value="1"/>
</dbReference>
<evidence type="ECO:0000256" key="6">
    <source>
        <dbReference type="ARBA" id="ARBA00022989"/>
    </source>
</evidence>
<dbReference type="InterPro" id="IPR035906">
    <property type="entry name" value="MetI-like_sf"/>
</dbReference>
<comment type="subcellular location">
    <subcellularLocation>
        <location evidence="1">Cell inner membrane</location>
        <topology evidence="1">Multi-pass membrane protein</topology>
    </subcellularLocation>
    <subcellularLocation>
        <location evidence="8">Cell membrane</location>
        <topology evidence="8">Multi-pass membrane protein</topology>
    </subcellularLocation>
</comment>
<dbReference type="Gene3D" id="1.10.3720.10">
    <property type="entry name" value="MetI-like"/>
    <property type="match status" value="1"/>
</dbReference>
<feature type="compositionally biased region" description="Low complexity" evidence="9">
    <location>
        <begin position="299"/>
        <end position="309"/>
    </location>
</feature>
<evidence type="ECO:0000256" key="2">
    <source>
        <dbReference type="ARBA" id="ARBA00022448"/>
    </source>
</evidence>
<evidence type="ECO:0000256" key="9">
    <source>
        <dbReference type="SAM" id="MobiDB-lite"/>
    </source>
</evidence>
<keyword evidence="5 8" id="KW-0812">Transmembrane</keyword>
<keyword evidence="4" id="KW-0997">Cell inner membrane</keyword>
<feature type="transmembrane region" description="Helical" evidence="8">
    <location>
        <begin position="126"/>
        <end position="150"/>
    </location>
</feature>
<comment type="caution">
    <text evidence="11">The sequence shown here is derived from an EMBL/GenBank/DDBJ whole genome shotgun (WGS) entry which is preliminary data.</text>
</comment>
<evidence type="ECO:0000313" key="12">
    <source>
        <dbReference type="Proteomes" id="UP001165580"/>
    </source>
</evidence>
<feature type="transmembrane region" description="Helical" evidence="8">
    <location>
        <begin position="34"/>
        <end position="55"/>
    </location>
</feature>
<dbReference type="CDD" id="cd06261">
    <property type="entry name" value="TM_PBP2"/>
    <property type="match status" value="1"/>
</dbReference>
<organism evidence="11 12">
    <name type="scientific">Herbiconiux gentiana</name>
    <dbReference type="NCBI Taxonomy" id="2970912"/>
    <lineage>
        <taxon>Bacteria</taxon>
        <taxon>Bacillati</taxon>
        <taxon>Actinomycetota</taxon>
        <taxon>Actinomycetes</taxon>
        <taxon>Micrococcales</taxon>
        <taxon>Microbacteriaceae</taxon>
        <taxon>Herbiconiux</taxon>
    </lineage>
</organism>
<name>A0ABT2GGF9_9MICO</name>
<feature type="region of interest" description="Disordered" evidence="9">
    <location>
        <begin position="284"/>
        <end position="321"/>
    </location>
</feature>
<protein>
    <submittedName>
        <fullName evidence="11">ABC transporter permease subunit</fullName>
    </submittedName>
</protein>
<evidence type="ECO:0000256" key="1">
    <source>
        <dbReference type="ARBA" id="ARBA00004429"/>
    </source>
</evidence>